<evidence type="ECO:0000313" key="4">
    <source>
        <dbReference type="EMBL" id="PRW58889.1"/>
    </source>
</evidence>
<gene>
    <name evidence="4" type="ORF">C2E21_2217</name>
</gene>
<dbReference type="Gene3D" id="3.80.10.10">
    <property type="entry name" value="Ribonuclease Inhibitor"/>
    <property type="match status" value="2"/>
</dbReference>
<organism evidence="4 5">
    <name type="scientific">Chlorella sorokiniana</name>
    <name type="common">Freshwater green alga</name>
    <dbReference type="NCBI Taxonomy" id="3076"/>
    <lineage>
        <taxon>Eukaryota</taxon>
        <taxon>Viridiplantae</taxon>
        <taxon>Chlorophyta</taxon>
        <taxon>core chlorophytes</taxon>
        <taxon>Trebouxiophyceae</taxon>
        <taxon>Chlorellales</taxon>
        <taxon>Chlorellaceae</taxon>
        <taxon>Chlorella clade</taxon>
        <taxon>Chlorella</taxon>
    </lineage>
</organism>
<dbReference type="CDD" id="cd09917">
    <property type="entry name" value="F-box_SF"/>
    <property type="match status" value="1"/>
</dbReference>
<name>A0A2P6TXU0_CHLSO</name>
<dbReference type="GO" id="GO:0019005">
    <property type="term" value="C:SCF ubiquitin ligase complex"/>
    <property type="evidence" value="ECO:0007669"/>
    <property type="project" value="TreeGrafter"/>
</dbReference>
<feature type="region of interest" description="Disordered" evidence="2">
    <location>
        <begin position="1"/>
        <end position="64"/>
    </location>
</feature>
<protein>
    <submittedName>
        <fullName evidence="4">F-box LRR-repeat 15</fullName>
    </submittedName>
</protein>
<accession>A0A2P6TXU0</accession>
<dbReference type="OrthoDB" id="550575at2759"/>
<dbReference type="GO" id="GO:0005930">
    <property type="term" value="C:axoneme"/>
    <property type="evidence" value="ECO:0007669"/>
    <property type="project" value="UniProtKB-SubCell"/>
</dbReference>
<dbReference type="PANTHER" id="PTHR13318:SF190">
    <property type="entry name" value="PARTNER OF PAIRED, ISOFORM B"/>
    <property type="match status" value="1"/>
</dbReference>
<comment type="subcellular location">
    <subcellularLocation>
        <location evidence="1">Cytoplasm</location>
        <location evidence="1">Cytoskeleton</location>
        <location evidence="1">Cilium axoneme</location>
    </subcellularLocation>
</comment>
<evidence type="ECO:0000259" key="3">
    <source>
        <dbReference type="PROSITE" id="PS50181"/>
    </source>
</evidence>
<dbReference type="STRING" id="3076.A0A2P6TXU0"/>
<feature type="domain" description="F-box" evidence="3">
    <location>
        <begin position="172"/>
        <end position="219"/>
    </location>
</feature>
<feature type="region of interest" description="Disordered" evidence="2">
    <location>
        <begin position="670"/>
        <end position="691"/>
    </location>
</feature>
<reference evidence="4 5" key="1">
    <citation type="journal article" date="2018" name="Plant J.">
        <title>Genome sequences of Chlorella sorokiniana UTEX 1602 and Micractinium conductrix SAG 241.80: implications to maltose excretion by a green alga.</title>
        <authorList>
            <person name="Arriola M.B."/>
            <person name="Velmurugan N."/>
            <person name="Zhang Y."/>
            <person name="Plunkett M.H."/>
            <person name="Hondzo H."/>
            <person name="Barney B.M."/>
        </authorList>
    </citation>
    <scope>NUCLEOTIDE SEQUENCE [LARGE SCALE GENOMIC DNA]</scope>
    <source>
        <strain evidence="5">UTEX 1602</strain>
    </source>
</reference>
<dbReference type="PANTHER" id="PTHR13318">
    <property type="entry name" value="PARTNER OF PAIRED, ISOFORM B-RELATED"/>
    <property type="match status" value="1"/>
</dbReference>
<dbReference type="EMBL" id="LHPG02000004">
    <property type="protein sequence ID" value="PRW58889.1"/>
    <property type="molecule type" value="Genomic_DNA"/>
</dbReference>
<dbReference type="InterPro" id="IPR032675">
    <property type="entry name" value="LRR_dom_sf"/>
</dbReference>
<comment type="caution">
    <text evidence="4">The sequence shown here is derived from an EMBL/GenBank/DDBJ whole genome shotgun (WGS) entry which is preliminary data.</text>
</comment>
<dbReference type="SUPFAM" id="SSF52047">
    <property type="entry name" value="RNI-like"/>
    <property type="match status" value="1"/>
</dbReference>
<dbReference type="InterPro" id="IPR006553">
    <property type="entry name" value="Leu-rich_rpt_Cys-con_subtyp"/>
</dbReference>
<keyword evidence="5" id="KW-1185">Reference proteome</keyword>
<dbReference type="Pfam" id="PF12937">
    <property type="entry name" value="F-box-like"/>
    <property type="match status" value="1"/>
</dbReference>
<dbReference type="InterPro" id="IPR036047">
    <property type="entry name" value="F-box-like_dom_sf"/>
</dbReference>
<evidence type="ECO:0000256" key="2">
    <source>
        <dbReference type="SAM" id="MobiDB-lite"/>
    </source>
</evidence>
<dbReference type="InterPro" id="IPR001810">
    <property type="entry name" value="F-box_dom"/>
</dbReference>
<dbReference type="AlphaFoldDB" id="A0A2P6TXU0"/>
<dbReference type="SUPFAM" id="SSF81383">
    <property type="entry name" value="F-box domain"/>
    <property type="match status" value="1"/>
</dbReference>
<sequence length="718" mass="74811">MSGRAGAPSRSQQAFRWLLQGDDDDERRGNGSKGKQAGDKGSSGKGGGRRRSGSGSGSKPPFIPGFKLRCEAEAEAAAAGSSAAVAGSDLESLQQAFAGVLDAELVADVLASTGGDAAAAMEALLSLTGGGEDVASPGAAGEADAPASQAAVSGTSSAVMAEAAGSSAPAASCYWDTLPQEMKQLVFEQLSLRDLARAARACREFAGYVREQRRSLRTVTVPEGVSYAAVRGLVAAFAGAEGVALSRCAAQLRFPHEYEAMLRAVQLGEQDRQGGVPIRSMSLARCDRISDAAVGELCDTFTSLQRVDLTRCVEVGDTGMTRLAAYTRQLGGSISAGSGSSDEEEEEDWQADAAAEAVGGMQLAADAPSPPAVGTTGGRAFESPDSAVRRIAAQRHAAMLARSAREARSQHGRPRDLGLRELVLKETSVSARGTKLLLQPGSTTSKSLRVLDVSRCPNIAGDALDLHPRCVLESLRAAGCNGLRSVVIQLPAEAPLRSLNLESCRQLHEVVLVARQLESASFSHCGQLRTVSLRCRCLRELKAVNCGSLSLAASELHCPALQEANFFGCRQLDAEGLEAAAPSLTKCTSLDLTGCTGLSRLLLPDSTALRSISVAGCGVLRQVLLASPALTQLRAAGCSRLMELRLGTAALCHLDLENCGHLREVQLSEGPSRASLDAGSRAAEAGGERRRKPALVLRGCTSLPDQTKQRLREAVLGS</sequence>
<dbReference type="SMART" id="SM00367">
    <property type="entry name" value="LRR_CC"/>
    <property type="match status" value="3"/>
</dbReference>
<dbReference type="PROSITE" id="PS50181">
    <property type="entry name" value="FBOX"/>
    <property type="match status" value="1"/>
</dbReference>
<evidence type="ECO:0000313" key="5">
    <source>
        <dbReference type="Proteomes" id="UP000239899"/>
    </source>
</evidence>
<dbReference type="GO" id="GO:0031146">
    <property type="term" value="P:SCF-dependent proteasomal ubiquitin-dependent protein catabolic process"/>
    <property type="evidence" value="ECO:0007669"/>
    <property type="project" value="TreeGrafter"/>
</dbReference>
<proteinExistence type="predicted"/>
<dbReference type="Proteomes" id="UP000239899">
    <property type="component" value="Unassembled WGS sequence"/>
</dbReference>
<evidence type="ECO:0000256" key="1">
    <source>
        <dbReference type="ARBA" id="ARBA00004430"/>
    </source>
</evidence>